<keyword evidence="1" id="KW-0812">Transmembrane</keyword>
<protein>
    <recommendedName>
        <fullName evidence="4">Yip1 domain-containing protein</fullName>
    </recommendedName>
</protein>
<evidence type="ECO:0000256" key="1">
    <source>
        <dbReference type="SAM" id="Phobius"/>
    </source>
</evidence>
<gene>
    <name evidence="2" type="ORF">COT52_00550</name>
</gene>
<reference evidence="3" key="1">
    <citation type="submission" date="2017-09" db="EMBL/GenBank/DDBJ databases">
        <title>Depth-based differentiation of microbial function through sediment-hosted aquifers and enrichment of novel symbionts in the deep terrestrial subsurface.</title>
        <authorList>
            <person name="Probst A.J."/>
            <person name="Ladd B."/>
            <person name="Jarett J.K."/>
            <person name="Geller-Mcgrath D.E."/>
            <person name="Sieber C.M.K."/>
            <person name="Emerson J.B."/>
            <person name="Anantharaman K."/>
            <person name="Thomas B.C."/>
            <person name="Malmstrom R."/>
            <person name="Stieglmeier M."/>
            <person name="Klingl A."/>
            <person name="Woyke T."/>
            <person name="Ryan C.M."/>
            <person name="Banfield J.F."/>
        </authorList>
    </citation>
    <scope>NUCLEOTIDE SEQUENCE [LARGE SCALE GENOMIC DNA]</scope>
</reference>
<organism evidence="2 3">
    <name type="scientific">candidate division WWE3 bacterium CG08_land_8_20_14_0_20_43_13</name>
    <dbReference type="NCBI Taxonomy" id="1975087"/>
    <lineage>
        <taxon>Bacteria</taxon>
        <taxon>Katanobacteria</taxon>
    </lineage>
</organism>
<feature type="transmembrane region" description="Helical" evidence="1">
    <location>
        <begin position="21"/>
        <end position="41"/>
    </location>
</feature>
<sequence>MEKPTTTEIKKGIIISRKIGNYFFLIFSVLAGLTFYSEIIVNPDSALLLAIRNYLTERSYNSYNKLVLAGIFYSFAVSLPLAWMVYFYLLEFFAVKKEIQPIFPRKTAGVRGGASLLLSFVITPTIFFLFINNSLIPILSVLITKKMAPTLLNKSIYLVDIRGGLVSITADLLAITSVQILSFSLQGYLKKRWGFIAGVIFAIYILYLGSFILF</sequence>
<feature type="transmembrane region" description="Helical" evidence="1">
    <location>
        <begin position="71"/>
        <end position="95"/>
    </location>
</feature>
<dbReference type="AlphaFoldDB" id="A0A2H0X867"/>
<dbReference type="EMBL" id="PEYW01000006">
    <property type="protein sequence ID" value="PIS21104.1"/>
    <property type="molecule type" value="Genomic_DNA"/>
</dbReference>
<feature type="transmembrane region" description="Helical" evidence="1">
    <location>
        <begin position="116"/>
        <end position="143"/>
    </location>
</feature>
<comment type="caution">
    <text evidence="2">The sequence shown here is derived from an EMBL/GenBank/DDBJ whole genome shotgun (WGS) entry which is preliminary data.</text>
</comment>
<name>A0A2H0X867_UNCKA</name>
<evidence type="ECO:0008006" key="4">
    <source>
        <dbReference type="Google" id="ProtNLM"/>
    </source>
</evidence>
<proteinExistence type="predicted"/>
<feature type="transmembrane region" description="Helical" evidence="1">
    <location>
        <begin position="193"/>
        <end position="213"/>
    </location>
</feature>
<keyword evidence="1" id="KW-1133">Transmembrane helix</keyword>
<feature type="transmembrane region" description="Helical" evidence="1">
    <location>
        <begin position="163"/>
        <end position="181"/>
    </location>
</feature>
<evidence type="ECO:0000313" key="3">
    <source>
        <dbReference type="Proteomes" id="UP000231414"/>
    </source>
</evidence>
<evidence type="ECO:0000313" key="2">
    <source>
        <dbReference type="EMBL" id="PIS21104.1"/>
    </source>
</evidence>
<keyword evidence="1" id="KW-0472">Membrane</keyword>
<dbReference type="Proteomes" id="UP000231414">
    <property type="component" value="Unassembled WGS sequence"/>
</dbReference>
<accession>A0A2H0X867</accession>